<evidence type="ECO:0000313" key="2">
    <source>
        <dbReference type="EMBL" id="MBV7266454.1"/>
    </source>
</evidence>
<dbReference type="RefSeq" id="WP_218317048.1">
    <property type="nucleotide sequence ID" value="NZ_JAGSPB010000002.1"/>
</dbReference>
<dbReference type="Pfam" id="PF04828">
    <property type="entry name" value="GFA"/>
    <property type="match status" value="1"/>
</dbReference>
<keyword evidence="3" id="KW-1185">Reference proteome</keyword>
<dbReference type="PANTHER" id="PTHR28620">
    <property type="entry name" value="CENTROMERE PROTEIN V"/>
    <property type="match status" value="1"/>
</dbReference>
<dbReference type="PROSITE" id="PS51891">
    <property type="entry name" value="CENP_V_GFA"/>
    <property type="match status" value="1"/>
</dbReference>
<gene>
    <name evidence="2" type="ORF">KCG45_09715</name>
</gene>
<dbReference type="InterPro" id="IPR006913">
    <property type="entry name" value="CENP-V/GFA"/>
</dbReference>
<sequence>MRAVCPCGAIAITLPQRPTSVTFCDCSLCRKLGAIWSYYPKAAVAVTGLTHVFTRSDVENPSVEAHFCGTCGATTHWQPTASNGNDRMGANMRLFQPEDLTGIEARFMDGIGWDGRSSPRERRPSGIIGKDVVIA</sequence>
<dbReference type="Proteomes" id="UP000699975">
    <property type="component" value="Unassembled WGS sequence"/>
</dbReference>
<comment type="caution">
    <text evidence="2">The sequence shown here is derived from an EMBL/GenBank/DDBJ whole genome shotgun (WGS) entry which is preliminary data.</text>
</comment>
<accession>A0ABS6SPB1</accession>
<reference evidence="2 3" key="1">
    <citation type="submission" date="2021-04" db="EMBL/GenBank/DDBJ databases">
        <authorList>
            <person name="Pira H."/>
            <person name="Risdian C."/>
            <person name="Wink J."/>
        </authorList>
    </citation>
    <scope>NUCLEOTIDE SEQUENCE [LARGE SCALE GENOMIC DNA]</scope>
    <source>
        <strain evidence="2 3">WH131</strain>
    </source>
</reference>
<dbReference type="InterPro" id="IPR052355">
    <property type="entry name" value="CENP-V-like"/>
</dbReference>
<dbReference type="EMBL" id="JAGSPB010000002">
    <property type="protein sequence ID" value="MBV7266454.1"/>
    <property type="molecule type" value="Genomic_DNA"/>
</dbReference>
<dbReference type="PANTHER" id="PTHR28620:SF1">
    <property type="entry name" value="CENP-V_GFA DOMAIN-CONTAINING PROTEIN"/>
    <property type="match status" value="1"/>
</dbReference>
<evidence type="ECO:0000259" key="1">
    <source>
        <dbReference type="PROSITE" id="PS51891"/>
    </source>
</evidence>
<organism evidence="2 3">
    <name type="scientific">Erythrobacter ani</name>
    <dbReference type="NCBI Taxonomy" id="2827235"/>
    <lineage>
        <taxon>Bacteria</taxon>
        <taxon>Pseudomonadati</taxon>
        <taxon>Pseudomonadota</taxon>
        <taxon>Alphaproteobacteria</taxon>
        <taxon>Sphingomonadales</taxon>
        <taxon>Erythrobacteraceae</taxon>
        <taxon>Erythrobacter/Porphyrobacter group</taxon>
        <taxon>Erythrobacter</taxon>
    </lineage>
</organism>
<protein>
    <submittedName>
        <fullName evidence="2">GFA family protein</fullName>
    </submittedName>
</protein>
<name>A0ABS6SPB1_9SPHN</name>
<feature type="domain" description="CENP-V/GFA" evidence="1">
    <location>
        <begin position="1"/>
        <end position="114"/>
    </location>
</feature>
<evidence type="ECO:0000313" key="3">
    <source>
        <dbReference type="Proteomes" id="UP000699975"/>
    </source>
</evidence>
<proteinExistence type="predicted"/>